<comment type="caution">
    <text evidence="1">The sequence shown here is derived from an EMBL/GenBank/DDBJ whole genome shotgun (WGS) entry which is preliminary data.</text>
</comment>
<evidence type="ECO:0000313" key="2">
    <source>
        <dbReference type="Proteomes" id="UP000805649"/>
    </source>
</evidence>
<name>A0ACC3YWV0_COLTU</name>
<sequence length="112" mass="12227">MVLPAVDGMEDDAPSCEAAAANATAGMKECTAASSVNLEDDPFKNNYGDRKTTILAFSKDAEQVEIRSLDETYNGKKVVVRAWLQNTRVQSAKTGFVELRKGVTWDIQDVIV</sequence>
<protein>
    <submittedName>
        <fullName evidence="1">Aspartate-tRNA ligase, cytoplasmic 2</fullName>
    </submittedName>
</protein>
<keyword evidence="2" id="KW-1185">Reference proteome</keyword>
<gene>
    <name evidence="1" type="ORF">CTRU02_210218</name>
</gene>
<dbReference type="EMBL" id="VUJX02000006">
    <property type="protein sequence ID" value="KAL0935627.1"/>
    <property type="molecule type" value="Genomic_DNA"/>
</dbReference>
<organism evidence="1 2">
    <name type="scientific">Colletotrichum truncatum</name>
    <name type="common">Anthracnose fungus</name>
    <name type="synonym">Colletotrichum capsici</name>
    <dbReference type="NCBI Taxonomy" id="5467"/>
    <lineage>
        <taxon>Eukaryota</taxon>
        <taxon>Fungi</taxon>
        <taxon>Dikarya</taxon>
        <taxon>Ascomycota</taxon>
        <taxon>Pezizomycotina</taxon>
        <taxon>Sordariomycetes</taxon>
        <taxon>Hypocreomycetidae</taxon>
        <taxon>Glomerellales</taxon>
        <taxon>Glomerellaceae</taxon>
        <taxon>Colletotrichum</taxon>
        <taxon>Colletotrichum truncatum species complex</taxon>
    </lineage>
</organism>
<dbReference type="Proteomes" id="UP000805649">
    <property type="component" value="Unassembled WGS sequence"/>
</dbReference>
<reference evidence="1 2" key="1">
    <citation type="journal article" date="2020" name="Phytopathology">
        <title>Genome Sequence Resources of Colletotrichum truncatum, C. plurivorum, C. musicola, and C. sojae: Four Species Pathogenic to Soybean (Glycine max).</title>
        <authorList>
            <person name="Rogerio F."/>
            <person name="Boufleur T.R."/>
            <person name="Ciampi-Guillardi M."/>
            <person name="Sukno S.A."/>
            <person name="Thon M.R."/>
            <person name="Massola Junior N.S."/>
            <person name="Baroncelli R."/>
        </authorList>
    </citation>
    <scope>NUCLEOTIDE SEQUENCE [LARGE SCALE GENOMIC DNA]</scope>
    <source>
        <strain evidence="1 2">CMES1059</strain>
    </source>
</reference>
<proteinExistence type="predicted"/>
<accession>A0ACC3YWV0</accession>
<evidence type="ECO:0000313" key="1">
    <source>
        <dbReference type="EMBL" id="KAL0935627.1"/>
    </source>
</evidence>
<keyword evidence="1" id="KW-0436">Ligase</keyword>